<dbReference type="InterPro" id="IPR000160">
    <property type="entry name" value="GGDEF_dom"/>
</dbReference>
<dbReference type="SUPFAM" id="SSF55073">
    <property type="entry name" value="Nucleotide cyclase"/>
    <property type="match status" value="1"/>
</dbReference>
<evidence type="ECO:0000313" key="10">
    <source>
        <dbReference type="Proteomes" id="UP001596001"/>
    </source>
</evidence>
<dbReference type="NCBIfam" id="TIGR00254">
    <property type="entry name" value="GGDEF"/>
    <property type="match status" value="1"/>
</dbReference>
<keyword evidence="9" id="KW-0548">Nucleotidyltransferase</keyword>
<evidence type="ECO:0000256" key="4">
    <source>
        <dbReference type="PROSITE-ProRule" id="PRU00110"/>
    </source>
</evidence>
<evidence type="ECO:0000256" key="1">
    <source>
        <dbReference type="ARBA" id="ARBA00012528"/>
    </source>
</evidence>
<evidence type="ECO:0000259" key="8">
    <source>
        <dbReference type="PROSITE" id="PS50894"/>
    </source>
</evidence>
<dbReference type="SMART" id="SM00073">
    <property type="entry name" value="HPT"/>
    <property type="match status" value="1"/>
</dbReference>
<dbReference type="InterPro" id="IPR011006">
    <property type="entry name" value="CheY-like_superfamily"/>
</dbReference>
<dbReference type="Gene3D" id="3.40.50.2300">
    <property type="match status" value="2"/>
</dbReference>
<name>A0ABV9QCA8_9BURK</name>
<dbReference type="CDD" id="cd01949">
    <property type="entry name" value="GGDEF"/>
    <property type="match status" value="1"/>
</dbReference>
<dbReference type="Pfam" id="PF01627">
    <property type="entry name" value="Hpt"/>
    <property type="match status" value="1"/>
</dbReference>
<reference evidence="10" key="1">
    <citation type="journal article" date="2019" name="Int. J. Syst. Evol. Microbiol.">
        <title>The Global Catalogue of Microorganisms (GCM) 10K type strain sequencing project: providing services to taxonomists for standard genome sequencing and annotation.</title>
        <authorList>
            <consortium name="The Broad Institute Genomics Platform"/>
            <consortium name="The Broad Institute Genome Sequencing Center for Infectious Disease"/>
            <person name="Wu L."/>
            <person name="Ma J."/>
        </authorList>
    </citation>
    <scope>NUCLEOTIDE SEQUENCE [LARGE SCALE GENOMIC DNA]</scope>
    <source>
        <strain evidence="10">CCUG 49452</strain>
    </source>
</reference>
<feature type="modified residue" description="4-aspartylphosphate" evidence="5">
    <location>
        <position position="319"/>
    </location>
</feature>
<dbReference type="InterPro" id="IPR050469">
    <property type="entry name" value="Diguanylate_Cyclase"/>
</dbReference>
<dbReference type="GO" id="GO:0052621">
    <property type="term" value="F:diguanylate cyclase activity"/>
    <property type="evidence" value="ECO:0007669"/>
    <property type="project" value="UniProtKB-EC"/>
</dbReference>
<evidence type="ECO:0000259" key="6">
    <source>
        <dbReference type="PROSITE" id="PS50110"/>
    </source>
</evidence>
<dbReference type="InterPro" id="IPR001789">
    <property type="entry name" value="Sig_transdc_resp-reg_receiver"/>
</dbReference>
<dbReference type="PROSITE" id="PS50894">
    <property type="entry name" value="HPT"/>
    <property type="match status" value="1"/>
</dbReference>
<proteinExistence type="predicted"/>
<dbReference type="EMBL" id="JBHSHJ010000003">
    <property type="protein sequence ID" value="MFC4788558.1"/>
    <property type="molecule type" value="Genomic_DNA"/>
</dbReference>
<dbReference type="PROSITE" id="PS50887">
    <property type="entry name" value="GGDEF"/>
    <property type="match status" value="1"/>
</dbReference>
<feature type="modified residue" description="Phosphohistidine" evidence="4">
    <location>
        <position position="54"/>
    </location>
</feature>
<dbReference type="PANTHER" id="PTHR45138">
    <property type="entry name" value="REGULATORY COMPONENTS OF SENSORY TRANSDUCTION SYSTEM"/>
    <property type="match status" value="1"/>
</dbReference>
<dbReference type="PROSITE" id="PS50110">
    <property type="entry name" value="RESPONSE_REGULATORY"/>
    <property type="match status" value="2"/>
</dbReference>
<dbReference type="SMART" id="SM00267">
    <property type="entry name" value="GGDEF"/>
    <property type="match status" value="1"/>
</dbReference>
<dbReference type="CDD" id="cd00156">
    <property type="entry name" value="REC"/>
    <property type="match status" value="1"/>
</dbReference>
<dbReference type="EC" id="2.7.7.65" evidence="1"/>
<protein>
    <recommendedName>
        <fullName evidence="1">diguanylate cyclase</fullName>
        <ecNumber evidence="1">2.7.7.65</ecNumber>
    </recommendedName>
</protein>
<keyword evidence="5" id="KW-0597">Phosphoprotein</keyword>
<dbReference type="SUPFAM" id="SSF52172">
    <property type="entry name" value="CheY-like"/>
    <property type="match status" value="2"/>
</dbReference>
<dbReference type="SMART" id="SM00448">
    <property type="entry name" value="REC"/>
    <property type="match status" value="2"/>
</dbReference>
<feature type="domain" description="Response regulatory" evidence="6">
    <location>
        <begin position="144"/>
        <end position="261"/>
    </location>
</feature>
<feature type="modified residue" description="4-aspartylphosphate" evidence="5">
    <location>
        <position position="193"/>
    </location>
</feature>
<dbReference type="InterPro" id="IPR043128">
    <property type="entry name" value="Rev_trsase/Diguanyl_cyclase"/>
</dbReference>
<comment type="caution">
    <text evidence="9">The sequence shown here is derived from an EMBL/GenBank/DDBJ whole genome shotgun (WGS) entry which is preliminary data.</text>
</comment>
<dbReference type="SUPFAM" id="SSF47226">
    <property type="entry name" value="Histidine-containing phosphotransfer domain, HPT domain"/>
    <property type="match status" value="1"/>
</dbReference>
<evidence type="ECO:0000259" key="7">
    <source>
        <dbReference type="PROSITE" id="PS50887"/>
    </source>
</evidence>
<comment type="catalytic activity">
    <reaction evidence="3">
        <text>2 GTP = 3',3'-c-di-GMP + 2 diphosphate</text>
        <dbReference type="Rhea" id="RHEA:24898"/>
        <dbReference type="ChEBI" id="CHEBI:33019"/>
        <dbReference type="ChEBI" id="CHEBI:37565"/>
        <dbReference type="ChEBI" id="CHEBI:58805"/>
        <dbReference type="EC" id="2.7.7.65"/>
    </reaction>
</comment>
<keyword evidence="2" id="KW-0902">Two-component regulatory system</keyword>
<dbReference type="Pfam" id="PF00990">
    <property type="entry name" value="GGDEF"/>
    <property type="match status" value="1"/>
</dbReference>
<organism evidence="9 10">
    <name type="scientific">Giesbergeria sinuosa</name>
    <dbReference type="NCBI Taxonomy" id="80883"/>
    <lineage>
        <taxon>Bacteria</taxon>
        <taxon>Pseudomonadati</taxon>
        <taxon>Pseudomonadota</taxon>
        <taxon>Betaproteobacteria</taxon>
        <taxon>Burkholderiales</taxon>
        <taxon>Comamonadaceae</taxon>
        <taxon>Giesbergeria</taxon>
    </lineage>
</organism>
<feature type="domain" description="GGDEF" evidence="7">
    <location>
        <begin position="426"/>
        <end position="558"/>
    </location>
</feature>
<sequence>MARLASARAKIAALRQRFLEQLPERLEQIQALSHQLDMAAPDAALLRELHRLVHNIKGTGRSFGFSALGDLAGEFEDLLTTVLDPEINPPPPDWPVLLERFVQSLVLSISKLCTPTLDGIVPRPQIPELYQSPQMFSAEKETCLVYLCEDDALLLQQLSAQLACFGYQIQTFLSTEALRQAVRERWPDVVLMDIEFPESRCAGTETLQAIRQETGKTPPAVFMSSHDDIQSRLNAVLAGGEAYFHKPVNVMDLVRVMDELSNRSQPEPYRVLIIDDEPDVATYHAILLQEAGMLTAQLSNPAKLRYMLEAFRPDIVLMDIYMPGCNGRDLAKLIRQLPDYVGLPIVYLSSETDRKKLFSAMQVGVEGFLCKPVVPEELIAAVSIRADRMRILRSRMVRDSLTGLLNHTAITQFLENVLANAERQHTELCFVMIDIDHFKQVNDTYGHPMGDQVLLALSRLMQQRLRGSDIVGRYGGEEFAVILSGVSMVEAWKVVDELRRNFGLFKFKTPQGTFSSTFSAGIASCTRHATLTDLREAADRVLYRAKRNGRNQVLVEDVET</sequence>
<dbReference type="Gene3D" id="3.30.70.270">
    <property type="match status" value="1"/>
</dbReference>
<dbReference type="Gene3D" id="1.20.120.160">
    <property type="entry name" value="HPT domain"/>
    <property type="match status" value="1"/>
</dbReference>
<dbReference type="InterPro" id="IPR029787">
    <property type="entry name" value="Nucleotide_cyclase"/>
</dbReference>
<keyword evidence="9" id="KW-0808">Transferase</keyword>
<dbReference type="Pfam" id="PF00072">
    <property type="entry name" value="Response_reg"/>
    <property type="match status" value="2"/>
</dbReference>
<dbReference type="InterPro" id="IPR036641">
    <property type="entry name" value="HPT_dom_sf"/>
</dbReference>
<evidence type="ECO:0000256" key="2">
    <source>
        <dbReference type="ARBA" id="ARBA00023012"/>
    </source>
</evidence>
<dbReference type="RefSeq" id="WP_382431094.1">
    <property type="nucleotide sequence ID" value="NZ_JBHSHJ010000003.1"/>
</dbReference>
<feature type="domain" description="Response regulatory" evidence="6">
    <location>
        <begin position="270"/>
        <end position="386"/>
    </location>
</feature>
<dbReference type="InterPro" id="IPR008207">
    <property type="entry name" value="Sig_transdc_His_kin_Hpt_dom"/>
</dbReference>
<evidence type="ECO:0000256" key="3">
    <source>
        <dbReference type="ARBA" id="ARBA00034247"/>
    </source>
</evidence>
<dbReference type="Proteomes" id="UP001596001">
    <property type="component" value="Unassembled WGS sequence"/>
</dbReference>
<dbReference type="CDD" id="cd00088">
    <property type="entry name" value="HPT"/>
    <property type="match status" value="1"/>
</dbReference>
<dbReference type="PANTHER" id="PTHR45138:SF9">
    <property type="entry name" value="DIGUANYLATE CYCLASE DGCM-RELATED"/>
    <property type="match status" value="1"/>
</dbReference>
<gene>
    <name evidence="9" type="ORF">ACFO6X_06100</name>
</gene>
<evidence type="ECO:0000256" key="5">
    <source>
        <dbReference type="PROSITE-ProRule" id="PRU00169"/>
    </source>
</evidence>
<keyword evidence="10" id="KW-1185">Reference proteome</keyword>
<feature type="domain" description="HPt" evidence="8">
    <location>
        <begin position="7"/>
        <end position="115"/>
    </location>
</feature>
<accession>A0ABV9QCA8</accession>
<evidence type="ECO:0000313" key="9">
    <source>
        <dbReference type="EMBL" id="MFC4788558.1"/>
    </source>
</evidence>